<feature type="chain" id="PRO_5042037087" evidence="1">
    <location>
        <begin position="25"/>
        <end position="67"/>
    </location>
</feature>
<keyword evidence="1" id="KW-0732">Signal</keyword>
<evidence type="ECO:0000313" key="2">
    <source>
        <dbReference type="EMBL" id="KAI1708522.1"/>
    </source>
</evidence>
<evidence type="ECO:0000313" key="3">
    <source>
        <dbReference type="Proteomes" id="UP001201812"/>
    </source>
</evidence>
<organism evidence="2 3">
    <name type="scientific">Ditylenchus destructor</name>
    <dbReference type="NCBI Taxonomy" id="166010"/>
    <lineage>
        <taxon>Eukaryota</taxon>
        <taxon>Metazoa</taxon>
        <taxon>Ecdysozoa</taxon>
        <taxon>Nematoda</taxon>
        <taxon>Chromadorea</taxon>
        <taxon>Rhabditida</taxon>
        <taxon>Tylenchina</taxon>
        <taxon>Tylenchomorpha</taxon>
        <taxon>Sphaerularioidea</taxon>
        <taxon>Anguinidae</taxon>
        <taxon>Anguininae</taxon>
        <taxon>Ditylenchus</taxon>
    </lineage>
</organism>
<feature type="signal peptide" evidence="1">
    <location>
        <begin position="1"/>
        <end position="24"/>
    </location>
</feature>
<evidence type="ECO:0000256" key="1">
    <source>
        <dbReference type="SAM" id="SignalP"/>
    </source>
</evidence>
<name>A0AAD4R423_9BILA</name>
<dbReference type="AlphaFoldDB" id="A0AAD4R423"/>
<sequence length="67" mass="7757">MMLDKFETCFLIFAVMMLFTISEGYRPDRVANLREACYECKTDADCGKEHCQRLGQEKCCVNWPPVA</sequence>
<gene>
    <name evidence="2" type="ORF">DdX_11910</name>
</gene>
<dbReference type="EMBL" id="JAKKPZ010000035">
    <property type="protein sequence ID" value="KAI1708522.1"/>
    <property type="molecule type" value="Genomic_DNA"/>
</dbReference>
<dbReference type="Proteomes" id="UP001201812">
    <property type="component" value="Unassembled WGS sequence"/>
</dbReference>
<proteinExistence type="predicted"/>
<keyword evidence="3" id="KW-1185">Reference proteome</keyword>
<reference evidence="2" key="1">
    <citation type="submission" date="2022-01" db="EMBL/GenBank/DDBJ databases">
        <title>Genome Sequence Resource for Two Populations of Ditylenchus destructor, the Migratory Endoparasitic Phytonematode.</title>
        <authorList>
            <person name="Zhang H."/>
            <person name="Lin R."/>
            <person name="Xie B."/>
        </authorList>
    </citation>
    <scope>NUCLEOTIDE SEQUENCE</scope>
    <source>
        <strain evidence="2">BazhouSP</strain>
    </source>
</reference>
<protein>
    <submittedName>
        <fullName evidence="2">Uncharacterized protein</fullName>
    </submittedName>
</protein>
<comment type="caution">
    <text evidence="2">The sequence shown here is derived from an EMBL/GenBank/DDBJ whole genome shotgun (WGS) entry which is preliminary data.</text>
</comment>
<accession>A0AAD4R423</accession>